<evidence type="ECO:0000313" key="3">
    <source>
        <dbReference type="Proteomes" id="UP001066276"/>
    </source>
</evidence>
<gene>
    <name evidence="2" type="ORF">NDU88_003272</name>
</gene>
<name>A0AAV7KV49_PLEWA</name>
<feature type="compositionally biased region" description="Basic and acidic residues" evidence="1">
    <location>
        <begin position="38"/>
        <end position="71"/>
    </location>
</feature>
<sequence>MQRRRRGSRAKGARDVHRRRCRTTERGARDTQRRRHGTEREEPGMCKRKDVGPKPKEEEEPNKAEHKVKGG</sequence>
<evidence type="ECO:0000256" key="1">
    <source>
        <dbReference type="SAM" id="MobiDB-lite"/>
    </source>
</evidence>
<comment type="caution">
    <text evidence="2">The sequence shown here is derived from an EMBL/GenBank/DDBJ whole genome shotgun (WGS) entry which is preliminary data.</text>
</comment>
<feature type="compositionally biased region" description="Basic and acidic residues" evidence="1">
    <location>
        <begin position="22"/>
        <end position="31"/>
    </location>
</feature>
<dbReference type="Proteomes" id="UP001066276">
    <property type="component" value="Chromosome 12"/>
</dbReference>
<proteinExistence type="predicted"/>
<feature type="compositionally biased region" description="Basic residues" evidence="1">
    <location>
        <begin position="1"/>
        <end position="21"/>
    </location>
</feature>
<protein>
    <submittedName>
        <fullName evidence="2">Uncharacterized protein</fullName>
    </submittedName>
</protein>
<organism evidence="2 3">
    <name type="scientific">Pleurodeles waltl</name>
    <name type="common">Iberian ribbed newt</name>
    <dbReference type="NCBI Taxonomy" id="8319"/>
    <lineage>
        <taxon>Eukaryota</taxon>
        <taxon>Metazoa</taxon>
        <taxon>Chordata</taxon>
        <taxon>Craniata</taxon>
        <taxon>Vertebrata</taxon>
        <taxon>Euteleostomi</taxon>
        <taxon>Amphibia</taxon>
        <taxon>Batrachia</taxon>
        <taxon>Caudata</taxon>
        <taxon>Salamandroidea</taxon>
        <taxon>Salamandridae</taxon>
        <taxon>Pleurodelinae</taxon>
        <taxon>Pleurodeles</taxon>
    </lineage>
</organism>
<dbReference type="AlphaFoldDB" id="A0AAV7KV49"/>
<accession>A0AAV7KV49</accession>
<dbReference type="EMBL" id="JANPWB010000016">
    <property type="protein sequence ID" value="KAJ1083112.1"/>
    <property type="molecule type" value="Genomic_DNA"/>
</dbReference>
<evidence type="ECO:0000313" key="2">
    <source>
        <dbReference type="EMBL" id="KAJ1083112.1"/>
    </source>
</evidence>
<feature type="region of interest" description="Disordered" evidence="1">
    <location>
        <begin position="1"/>
        <end position="71"/>
    </location>
</feature>
<reference evidence="2" key="1">
    <citation type="journal article" date="2022" name="bioRxiv">
        <title>Sequencing and chromosome-scale assembly of the giantPleurodeles waltlgenome.</title>
        <authorList>
            <person name="Brown T."/>
            <person name="Elewa A."/>
            <person name="Iarovenko S."/>
            <person name="Subramanian E."/>
            <person name="Araus A.J."/>
            <person name="Petzold A."/>
            <person name="Susuki M."/>
            <person name="Suzuki K.-i.T."/>
            <person name="Hayashi T."/>
            <person name="Toyoda A."/>
            <person name="Oliveira C."/>
            <person name="Osipova E."/>
            <person name="Leigh N.D."/>
            <person name="Simon A."/>
            <person name="Yun M.H."/>
        </authorList>
    </citation>
    <scope>NUCLEOTIDE SEQUENCE</scope>
    <source>
        <strain evidence="2">20211129_DDA</strain>
        <tissue evidence="2">Liver</tissue>
    </source>
</reference>
<keyword evidence="3" id="KW-1185">Reference proteome</keyword>